<dbReference type="STRING" id="559304.G8YSR9"/>
<dbReference type="GO" id="GO:0030145">
    <property type="term" value="F:manganese ion binding"/>
    <property type="evidence" value="ECO:0007669"/>
    <property type="project" value="TreeGrafter"/>
</dbReference>
<dbReference type="SUPFAM" id="SSF54719">
    <property type="entry name" value="Fe,Mn superoxide dismutase (SOD), C-terminal domain"/>
    <property type="match status" value="1"/>
</dbReference>
<evidence type="ECO:0000256" key="1">
    <source>
        <dbReference type="ARBA" id="ARBA00001936"/>
    </source>
</evidence>
<dbReference type="InterPro" id="IPR001189">
    <property type="entry name" value="Mn/Fe_SOD"/>
</dbReference>
<dbReference type="GO" id="GO:0005739">
    <property type="term" value="C:mitochondrion"/>
    <property type="evidence" value="ECO:0007669"/>
    <property type="project" value="TreeGrafter"/>
</dbReference>
<comment type="catalytic activity">
    <reaction evidence="8 10">
        <text>2 superoxide + 2 H(+) = H2O2 + O2</text>
        <dbReference type="Rhea" id="RHEA:20696"/>
        <dbReference type="ChEBI" id="CHEBI:15378"/>
        <dbReference type="ChEBI" id="CHEBI:15379"/>
        <dbReference type="ChEBI" id="CHEBI:16240"/>
        <dbReference type="ChEBI" id="CHEBI:18421"/>
        <dbReference type="EC" id="1.15.1.1"/>
    </reaction>
</comment>
<dbReference type="InterPro" id="IPR019833">
    <property type="entry name" value="Mn/Fe_SOD_BS"/>
</dbReference>
<feature type="domain" description="Manganese/iron superoxide dismutase C-terminal" evidence="12">
    <location>
        <begin position="106"/>
        <end position="206"/>
    </location>
</feature>
<dbReference type="eggNOG" id="KOG0876">
    <property type="taxonomic scope" value="Eukaryota"/>
</dbReference>
<keyword evidence="15" id="KW-1185">Reference proteome</keyword>
<feature type="binding site" evidence="9">
    <location>
        <position position="84"/>
    </location>
    <ligand>
        <name>Mn(2+)</name>
        <dbReference type="ChEBI" id="CHEBI:29035"/>
    </ligand>
</feature>
<dbReference type="InterPro" id="IPR019831">
    <property type="entry name" value="Mn/Fe_SOD_N"/>
</dbReference>
<evidence type="ECO:0000259" key="12">
    <source>
        <dbReference type="Pfam" id="PF02777"/>
    </source>
</evidence>
<keyword evidence="5" id="KW-0049">Antioxidant</keyword>
<gene>
    <name evidence="14" type="primary">Piso0_000578</name>
    <name evidence="13" type="ORF">GNLVRS01_PISO0A12430g</name>
    <name evidence="14" type="ORF">GNLVRS01_PISO0B12497g</name>
</gene>
<sequence>MAHLIDQLGTKVTLPQLDWEYNALEPYISGKINEIHHQKHHLTYVNGYNAAIEQLLSAKANDDIKKTIETQQNIKFHGGGHINHALFWKSLLPEKQGGGQPPSENSALGKQIKAQYGSIDKLIGITNAKLAGIQGSGWAFIVKNVEAGNIIEVVTTPNQDTVTSPFVPLVAIDAWEHAYYLQYQNVKADYFKAIWHVINWKEAEKRYGN</sequence>
<name>G8YSR9_PICSO</name>
<dbReference type="Gene3D" id="3.55.40.20">
    <property type="entry name" value="Iron/manganese superoxide dismutase, C-terminal domain"/>
    <property type="match status" value="1"/>
</dbReference>
<feature type="domain" description="Manganese/iron superoxide dismutase N-terminal" evidence="11">
    <location>
        <begin position="13"/>
        <end position="91"/>
    </location>
</feature>
<dbReference type="PANTHER" id="PTHR11404">
    <property type="entry name" value="SUPEROXIDE DISMUTASE 2"/>
    <property type="match status" value="1"/>
</dbReference>
<dbReference type="EMBL" id="FO082059">
    <property type="protein sequence ID" value="CCE72970.1"/>
    <property type="molecule type" value="Genomic_DNA"/>
</dbReference>
<evidence type="ECO:0000256" key="6">
    <source>
        <dbReference type="ARBA" id="ARBA00023002"/>
    </source>
</evidence>
<dbReference type="InParanoid" id="G8YSR9"/>
<dbReference type="Gene3D" id="1.10.287.990">
    <property type="entry name" value="Fe,Mn superoxide dismutase (SOD) domain"/>
    <property type="match status" value="1"/>
</dbReference>
<dbReference type="PRINTS" id="PR01703">
    <property type="entry name" value="MNSODISMTASE"/>
</dbReference>
<evidence type="ECO:0000256" key="4">
    <source>
        <dbReference type="ARBA" id="ARBA00022723"/>
    </source>
</evidence>
<comment type="cofactor">
    <cofactor evidence="1">
        <name>Mn(2+)</name>
        <dbReference type="ChEBI" id="CHEBI:29035"/>
    </cofactor>
</comment>
<dbReference type="HOGENOM" id="CLU_031625_2_1_1"/>
<dbReference type="EMBL" id="FO082058">
    <property type="protein sequence ID" value="CCE73531.1"/>
    <property type="molecule type" value="Genomic_DNA"/>
</dbReference>
<reference evidence="15" key="2">
    <citation type="journal article" date="2012" name="G3 (Bethesda)">
        <title>Pichia sorbitophila, an interspecies yeast hybrid reveals early steps of genome resolution following polyploidization.</title>
        <authorList>
            <person name="Leh Louis V."/>
            <person name="Despons L."/>
            <person name="Friedrich A."/>
            <person name="Martin T."/>
            <person name="Durrens P."/>
            <person name="Casaregola S."/>
            <person name="Neuveglise C."/>
            <person name="Fairhead C."/>
            <person name="Marck C."/>
            <person name="Cruz J.A."/>
            <person name="Straub M.L."/>
            <person name="Kugler V."/>
            <person name="Sacerdot C."/>
            <person name="Uzunov Z."/>
            <person name="Thierry A."/>
            <person name="Weiss S."/>
            <person name="Bleykasten C."/>
            <person name="De Montigny J."/>
            <person name="Jacques N."/>
            <person name="Jung P."/>
            <person name="Lemaire M."/>
            <person name="Mallet S."/>
            <person name="Morel G."/>
            <person name="Richard G.F."/>
            <person name="Sarkar A."/>
            <person name="Savel G."/>
            <person name="Schacherer J."/>
            <person name="Seret M.L."/>
            <person name="Talla E."/>
            <person name="Samson G."/>
            <person name="Jubin C."/>
            <person name="Poulain J."/>
            <person name="Vacherie B."/>
            <person name="Barbe V."/>
            <person name="Pelletier E."/>
            <person name="Sherman D.J."/>
            <person name="Westhof E."/>
            <person name="Weissenbach J."/>
            <person name="Baret P.V."/>
            <person name="Wincker P."/>
            <person name="Gaillardin C."/>
            <person name="Dujon B."/>
            <person name="Souciet J.L."/>
        </authorList>
    </citation>
    <scope>NUCLEOTIDE SEQUENCE [LARGE SCALE GENOMIC DNA]</scope>
    <source>
        <strain evidence="15">ATCC MYA-4447 / BCRC 22081 / CBS 7064 / NBRC 10061 / NRRL Y-12695</strain>
    </source>
</reference>
<evidence type="ECO:0000259" key="11">
    <source>
        <dbReference type="Pfam" id="PF00081"/>
    </source>
</evidence>
<dbReference type="PROSITE" id="PS00088">
    <property type="entry name" value="SOD_MN"/>
    <property type="match status" value="1"/>
</dbReference>
<protein>
    <recommendedName>
        <fullName evidence="3 10">Superoxide dismutase</fullName>
        <ecNumber evidence="3 10">1.15.1.1</ecNumber>
    </recommendedName>
</protein>
<accession>G8YSR9</accession>
<dbReference type="InterPro" id="IPR019832">
    <property type="entry name" value="Mn/Fe_SOD_C"/>
</dbReference>
<dbReference type="FunFam" id="3.55.40.20:FF:000002">
    <property type="entry name" value="Superoxide dismutase"/>
    <property type="match status" value="1"/>
</dbReference>
<dbReference type="InterPro" id="IPR036314">
    <property type="entry name" value="SOD_C_sf"/>
</dbReference>
<keyword evidence="4 9" id="KW-0479">Metal-binding</keyword>
<dbReference type="Proteomes" id="UP000005222">
    <property type="component" value="Chromosome B"/>
</dbReference>
<dbReference type="Pfam" id="PF00081">
    <property type="entry name" value="Sod_Fe_N"/>
    <property type="match status" value="1"/>
</dbReference>
<evidence type="ECO:0000313" key="15">
    <source>
        <dbReference type="Proteomes" id="UP000005222"/>
    </source>
</evidence>
<dbReference type="OMA" id="LNNWWNV"/>
<comment type="function">
    <text evidence="10">Destroys radicals which are normally produced within the cells and which are toxic to biological systems.</text>
</comment>
<dbReference type="PIRSF" id="PIRSF000349">
    <property type="entry name" value="SODismutase"/>
    <property type="match status" value="1"/>
</dbReference>
<keyword evidence="7" id="KW-0464">Manganese</keyword>
<dbReference type="PANTHER" id="PTHR11404:SF6">
    <property type="entry name" value="SUPEROXIDE DISMUTASE [MN], MITOCHONDRIAL"/>
    <property type="match status" value="1"/>
</dbReference>
<dbReference type="Pfam" id="PF02777">
    <property type="entry name" value="Sod_Fe_C"/>
    <property type="match status" value="1"/>
</dbReference>
<proteinExistence type="inferred from homology"/>
<comment type="similarity">
    <text evidence="2 10">Belongs to the iron/manganese superoxide dismutase family.</text>
</comment>
<evidence type="ECO:0000256" key="7">
    <source>
        <dbReference type="ARBA" id="ARBA00023211"/>
    </source>
</evidence>
<evidence type="ECO:0000256" key="2">
    <source>
        <dbReference type="ARBA" id="ARBA00008714"/>
    </source>
</evidence>
<evidence type="ECO:0000256" key="9">
    <source>
        <dbReference type="PIRSR" id="PIRSR000349-1"/>
    </source>
</evidence>
<dbReference type="EC" id="1.15.1.1" evidence="3 10"/>
<feature type="binding site" evidence="9">
    <location>
        <position position="36"/>
    </location>
    <ligand>
        <name>Mn(2+)</name>
        <dbReference type="ChEBI" id="CHEBI:29035"/>
    </ligand>
</feature>
<evidence type="ECO:0000256" key="3">
    <source>
        <dbReference type="ARBA" id="ARBA00012682"/>
    </source>
</evidence>
<dbReference type="AlphaFoldDB" id="G8YSR9"/>
<dbReference type="Proteomes" id="UP000005222">
    <property type="component" value="Chromosome A"/>
</dbReference>
<evidence type="ECO:0000256" key="8">
    <source>
        <dbReference type="ARBA" id="ARBA00049204"/>
    </source>
</evidence>
<evidence type="ECO:0000256" key="10">
    <source>
        <dbReference type="RuleBase" id="RU000414"/>
    </source>
</evidence>
<feature type="binding site" evidence="9">
    <location>
        <position position="173"/>
    </location>
    <ligand>
        <name>Mn(2+)</name>
        <dbReference type="ChEBI" id="CHEBI:29035"/>
    </ligand>
</feature>
<dbReference type="GO" id="GO:0004784">
    <property type="term" value="F:superoxide dismutase activity"/>
    <property type="evidence" value="ECO:0007669"/>
    <property type="project" value="UniProtKB-EC"/>
</dbReference>
<evidence type="ECO:0000256" key="5">
    <source>
        <dbReference type="ARBA" id="ARBA00022862"/>
    </source>
</evidence>
<dbReference type="InterPro" id="IPR050265">
    <property type="entry name" value="Fe/Mn_Superoxide_Dismutase"/>
</dbReference>
<dbReference type="FunFam" id="1.10.287.990:FF:000001">
    <property type="entry name" value="Superoxide dismutase"/>
    <property type="match status" value="1"/>
</dbReference>
<evidence type="ECO:0000313" key="13">
    <source>
        <dbReference type="EMBL" id="CCE72970.1"/>
    </source>
</evidence>
<feature type="binding site" evidence="9">
    <location>
        <position position="177"/>
    </location>
    <ligand>
        <name>Mn(2+)</name>
        <dbReference type="ChEBI" id="CHEBI:29035"/>
    </ligand>
</feature>
<evidence type="ECO:0000313" key="14">
    <source>
        <dbReference type="EMBL" id="CCE73531.1"/>
    </source>
</evidence>
<reference evidence="14" key="1">
    <citation type="submission" date="2011-10" db="EMBL/GenBank/DDBJ databases">
        <authorList>
            <person name="Genoscope - CEA"/>
        </authorList>
    </citation>
    <scope>NUCLEOTIDE SEQUENCE</scope>
    <source>
        <strain evidence="14">CBS 7064</strain>
    </source>
</reference>
<dbReference type="SUPFAM" id="SSF46609">
    <property type="entry name" value="Fe,Mn superoxide dismutase (SOD), N-terminal domain"/>
    <property type="match status" value="1"/>
</dbReference>
<organism evidence="14 15">
    <name type="scientific">Pichia sorbitophila (strain ATCC MYA-4447 / BCRC 22081 / CBS 7064 / NBRC 10061 / NRRL Y-12695)</name>
    <name type="common">Hybrid yeast</name>
    <dbReference type="NCBI Taxonomy" id="559304"/>
    <lineage>
        <taxon>Eukaryota</taxon>
        <taxon>Fungi</taxon>
        <taxon>Dikarya</taxon>
        <taxon>Ascomycota</taxon>
        <taxon>Saccharomycotina</taxon>
        <taxon>Pichiomycetes</taxon>
        <taxon>Debaryomycetaceae</taxon>
        <taxon>Millerozyma</taxon>
    </lineage>
</organism>
<dbReference type="InterPro" id="IPR036324">
    <property type="entry name" value="Mn/Fe_SOD_N_sf"/>
</dbReference>
<keyword evidence="6 10" id="KW-0560">Oxidoreductase</keyword>
<dbReference type="OrthoDB" id="239262at2759"/>